<feature type="region of interest" description="Disordered" evidence="1">
    <location>
        <begin position="1"/>
        <end position="21"/>
    </location>
</feature>
<dbReference type="Gene3D" id="1.25.40.340">
    <property type="match status" value="1"/>
</dbReference>
<name>A0A4Z1C3P2_9RHOB</name>
<dbReference type="PROSITE" id="PS51480">
    <property type="entry name" value="DHAL"/>
    <property type="match status" value="1"/>
</dbReference>
<dbReference type="Pfam" id="PF02734">
    <property type="entry name" value="Dak2"/>
    <property type="match status" value="1"/>
</dbReference>
<evidence type="ECO:0000313" key="3">
    <source>
        <dbReference type="EMBL" id="TGN40860.1"/>
    </source>
</evidence>
<keyword evidence="4" id="KW-1185">Reference proteome</keyword>
<evidence type="ECO:0000259" key="2">
    <source>
        <dbReference type="PROSITE" id="PS51480"/>
    </source>
</evidence>
<sequence length="57" mass="5527">AAAADGAQATRPMMASRGRAARLGPRSIGHLDPGAVSAAALLDSLALWAEGRTGGGA</sequence>
<reference evidence="3 4" key="1">
    <citation type="submission" date="2019-03" db="EMBL/GenBank/DDBJ databases">
        <authorList>
            <person name="Li J."/>
        </authorList>
    </citation>
    <scope>NUCLEOTIDE SEQUENCE [LARGE SCALE GENOMIC DNA]</scope>
    <source>
        <strain evidence="3 4">3058</strain>
    </source>
</reference>
<dbReference type="InterPro" id="IPR004007">
    <property type="entry name" value="DhaL_dom"/>
</dbReference>
<dbReference type="GO" id="GO:0004371">
    <property type="term" value="F:glycerone kinase activity"/>
    <property type="evidence" value="ECO:0007669"/>
    <property type="project" value="InterPro"/>
</dbReference>
<evidence type="ECO:0000256" key="1">
    <source>
        <dbReference type="SAM" id="MobiDB-lite"/>
    </source>
</evidence>
<dbReference type="OrthoDB" id="9800291at2"/>
<feature type="non-terminal residue" evidence="3">
    <location>
        <position position="1"/>
    </location>
</feature>
<dbReference type="AlphaFoldDB" id="A0A4Z1C3P2"/>
<dbReference type="EMBL" id="SRPG01000412">
    <property type="protein sequence ID" value="TGN40860.1"/>
    <property type="molecule type" value="Genomic_DNA"/>
</dbReference>
<feature type="domain" description="DhaL" evidence="2">
    <location>
        <begin position="1"/>
        <end position="47"/>
    </location>
</feature>
<gene>
    <name evidence="3" type="ORF">E4L95_21600</name>
</gene>
<protein>
    <submittedName>
        <fullName evidence="3">DAK2 domain-containing protein</fullName>
    </submittedName>
</protein>
<organism evidence="3 4">
    <name type="scientific">Paracoccus liaowanqingii</name>
    <dbReference type="NCBI Taxonomy" id="2560053"/>
    <lineage>
        <taxon>Bacteria</taxon>
        <taxon>Pseudomonadati</taxon>
        <taxon>Pseudomonadota</taxon>
        <taxon>Alphaproteobacteria</taxon>
        <taxon>Rhodobacterales</taxon>
        <taxon>Paracoccaceae</taxon>
        <taxon>Paracoccus</taxon>
    </lineage>
</organism>
<dbReference type="SUPFAM" id="SSF101473">
    <property type="entry name" value="DhaL-like"/>
    <property type="match status" value="1"/>
</dbReference>
<evidence type="ECO:0000313" key="4">
    <source>
        <dbReference type="Proteomes" id="UP000297972"/>
    </source>
</evidence>
<comment type="caution">
    <text evidence="3">The sequence shown here is derived from an EMBL/GenBank/DDBJ whole genome shotgun (WGS) entry which is preliminary data.</text>
</comment>
<dbReference type="InterPro" id="IPR036117">
    <property type="entry name" value="DhaL_dom_sf"/>
</dbReference>
<dbReference type="GO" id="GO:0006071">
    <property type="term" value="P:glycerol metabolic process"/>
    <property type="evidence" value="ECO:0007669"/>
    <property type="project" value="InterPro"/>
</dbReference>
<dbReference type="RefSeq" id="WP_135819281.1">
    <property type="nucleotide sequence ID" value="NZ_SRPG01000412.1"/>
</dbReference>
<accession>A0A4Z1C3P2</accession>
<dbReference type="Proteomes" id="UP000297972">
    <property type="component" value="Unassembled WGS sequence"/>
</dbReference>
<proteinExistence type="predicted"/>